<protein>
    <recommendedName>
        <fullName evidence="1">DUF7708 domain-containing protein</fullName>
    </recommendedName>
</protein>
<feature type="domain" description="DUF7708" evidence="1">
    <location>
        <begin position="80"/>
        <end position="140"/>
    </location>
</feature>
<reference evidence="2" key="2">
    <citation type="submission" date="2012-05" db="EMBL/GenBank/DDBJ databases">
        <title>Annotation of the Genome Sequence of Fusarium oxysporum HDV247.</title>
        <authorList>
            <consortium name="The Broad Institute Genomics Platform"/>
            <person name="Ma L.-J."/>
            <person name="Corby-Kistler H."/>
            <person name="Broz K."/>
            <person name="Gale L.R."/>
            <person name="Jonkers W."/>
            <person name="O'Donnell K."/>
            <person name="Ploetz R."/>
            <person name="Steinberg C."/>
            <person name="Schwartz D.C."/>
            <person name="VanEtten H."/>
            <person name="Zhou S."/>
            <person name="Young S.K."/>
            <person name="Zeng Q."/>
            <person name="Gargeya S."/>
            <person name="Fitzgerald M."/>
            <person name="Abouelleil A."/>
            <person name="Alvarado L."/>
            <person name="Chapman S.B."/>
            <person name="Gainer-Dewar J."/>
            <person name="Goldberg J."/>
            <person name="Griggs A."/>
            <person name="Gujja S."/>
            <person name="Hansen M."/>
            <person name="Howarth C."/>
            <person name="Imamovic A."/>
            <person name="Ireland A."/>
            <person name="Larimer J."/>
            <person name="McCowan C."/>
            <person name="Murphy C."/>
            <person name="Pearson M."/>
            <person name="Poon T.W."/>
            <person name="Priest M."/>
            <person name="Roberts A."/>
            <person name="Saif S."/>
            <person name="Shea T."/>
            <person name="Sykes S."/>
            <person name="Wortman J."/>
            <person name="Nusbaum C."/>
            <person name="Birren B."/>
        </authorList>
    </citation>
    <scope>NUCLEOTIDE SEQUENCE</scope>
    <source>
        <strain evidence="2">HDV247</strain>
    </source>
</reference>
<dbReference type="AlphaFoldDB" id="W9PLC1"/>
<dbReference type="InterPro" id="IPR056125">
    <property type="entry name" value="DUF7708"/>
</dbReference>
<sequence length="141" mass="15634">MDLTRSSQVVATVPGKGDQILQNAIDSFRTVLTPEQLAEFNSIQSVPDTDAVLIFTAELDLRRRSQKGKSIASRLFPVLQAVHNFTAVIDTFISSNPTIAALVWGSVKLTMQIMLNAASYYEAFAELFMNLGTICPRFEQY</sequence>
<dbReference type="HOGENOM" id="CLU_2110790_0_0_1"/>
<organism evidence="2">
    <name type="scientific">Fusarium oxysporum f. sp. pisi HDV247</name>
    <dbReference type="NCBI Taxonomy" id="1080344"/>
    <lineage>
        <taxon>Eukaryota</taxon>
        <taxon>Fungi</taxon>
        <taxon>Dikarya</taxon>
        <taxon>Ascomycota</taxon>
        <taxon>Pezizomycotina</taxon>
        <taxon>Sordariomycetes</taxon>
        <taxon>Hypocreomycetidae</taxon>
        <taxon>Hypocreales</taxon>
        <taxon>Nectriaceae</taxon>
        <taxon>Fusarium</taxon>
        <taxon>Fusarium oxysporum species complex</taxon>
    </lineage>
</organism>
<name>W9PLC1_FUSOX</name>
<dbReference type="Proteomes" id="UP000030751">
    <property type="component" value="Unassembled WGS sequence"/>
</dbReference>
<reference evidence="2" key="1">
    <citation type="submission" date="2011-10" db="EMBL/GenBank/DDBJ databases">
        <title>The Genome Sequence of Fusarium oxysporum HDV247.</title>
        <authorList>
            <consortium name="The Broad Institute Genome Sequencing Platform"/>
            <person name="Ma L.-J."/>
            <person name="Gale L.R."/>
            <person name="Schwartz D.C."/>
            <person name="Zhou S."/>
            <person name="Corby-Kistler H."/>
            <person name="Young S.K."/>
            <person name="Zeng Q."/>
            <person name="Gargeya S."/>
            <person name="Fitzgerald M."/>
            <person name="Haas B."/>
            <person name="Abouelleil A."/>
            <person name="Alvarado L."/>
            <person name="Arachchi H.M."/>
            <person name="Berlin A."/>
            <person name="Brown A."/>
            <person name="Chapman S.B."/>
            <person name="Chen Z."/>
            <person name="Dunbar C."/>
            <person name="Freedman E."/>
            <person name="Gearin G."/>
            <person name="Goldberg J."/>
            <person name="Griggs A."/>
            <person name="Gujja S."/>
            <person name="Heiman D."/>
            <person name="Howarth C."/>
            <person name="Larson L."/>
            <person name="Lui A."/>
            <person name="MacDonald P.J.P."/>
            <person name="Montmayeur A."/>
            <person name="Murphy C."/>
            <person name="Neiman D."/>
            <person name="Pearson M."/>
            <person name="Priest M."/>
            <person name="Roberts A."/>
            <person name="Saif S."/>
            <person name="Shea T."/>
            <person name="Shenoy N."/>
            <person name="Sisk P."/>
            <person name="Stolte C."/>
            <person name="Sykes S."/>
            <person name="Wortman J."/>
            <person name="Nusbaum C."/>
            <person name="Birren B."/>
        </authorList>
    </citation>
    <scope>NUCLEOTIDE SEQUENCE [LARGE SCALE GENOMIC DNA]</scope>
    <source>
        <strain evidence="2">HDV247</strain>
    </source>
</reference>
<dbReference type="Pfam" id="PF24809">
    <property type="entry name" value="DUF7708"/>
    <property type="match status" value="1"/>
</dbReference>
<dbReference type="OrthoDB" id="7464126at2759"/>
<evidence type="ECO:0000313" key="2">
    <source>
        <dbReference type="EMBL" id="EXA43816.1"/>
    </source>
</evidence>
<accession>W9PLC1</accession>
<gene>
    <name evidence="2" type="ORF">FOVG_08673</name>
</gene>
<evidence type="ECO:0000259" key="1">
    <source>
        <dbReference type="Pfam" id="PF24809"/>
    </source>
</evidence>
<dbReference type="EMBL" id="JH650972">
    <property type="protein sequence ID" value="EXA43816.1"/>
    <property type="molecule type" value="Genomic_DNA"/>
</dbReference>
<proteinExistence type="predicted"/>